<evidence type="ECO:0000256" key="6">
    <source>
        <dbReference type="RuleBase" id="RU003435"/>
    </source>
</evidence>
<sequence>MKTVKRKLENDFNELMKSADTFPRFIEQSRAFIHKYDEMVIWASIDFQRDTSNQQYEDRLKEVQRDIKPLLAVCKKRLYDICLEKHGEAIENTRMQTILMHQQTSFSDKNILIRQQEDEQINRYIQLIGSLQSMDEEAVLIHDLTALLFESDEDVRETAYRAIHLSYQHHAESLQSIFSELIRLRHEKAKNLELENYVAYAFMELGRIDYTSKECLRLALAVQKHIVPLKEVFQEEQTRFLGKQQLRPWDVRISPYSDVQETASTSVESLLETVGRILSNLDPSFHKVLEELKSQKHLDLEGRAHKAGGGFCEFLPESETSFLFMNRTQTFDDVVILIHELGHAIHHDLMKDAPDNFQQIPMEVAEFAAMTFELLSMEFWHLAIEDAAHVRKAKLEQFRLVIEFLPQTIIVDQFQEWLYRNPAHTVEERNEQFASLSDRFDSNAIDWRTLSRWKGEEWLSIIHLFETPFYYIEYAMAQIAALQMYRKYKAQPQQTIEAFKTALRATRTHSVKEVYALAGVSFDVSEHEMQALVCFVQEEIDKLQHLKNH</sequence>
<evidence type="ECO:0000256" key="1">
    <source>
        <dbReference type="ARBA" id="ARBA00022670"/>
    </source>
</evidence>
<dbReference type="PANTHER" id="PTHR11804:SF48">
    <property type="entry name" value="PUTATIVE-RELATED"/>
    <property type="match status" value="1"/>
</dbReference>
<name>A0ABX2VB44_9BACL</name>
<comment type="cofactor">
    <cofactor evidence="6">
        <name>Zn(2+)</name>
        <dbReference type="ChEBI" id="CHEBI:29105"/>
    </cofactor>
    <text evidence="6">Binds 1 zinc ion.</text>
</comment>
<organism evidence="8 9">
    <name type="scientific">Exiguobacterium undae</name>
    <dbReference type="NCBI Taxonomy" id="169177"/>
    <lineage>
        <taxon>Bacteria</taxon>
        <taxon>Bacillati</taxon>
        <taxon>Bacillota</taxon>
        <taxon>Bacilli</taxon>
        <taxon>Bacillales</taxon>
        <taxon>Bacillales Family XII. Incertae Sedis</taxon>
        <taxon>Exiguobacterium</taxon>
    </lineage>
</organism>
<dbReference type="CDD" id="cd09606">
    <property type="entry name" value="M3B_PepF"/>
    <property type="match status" value="1"/>
</dbReference>
<keyword evidence="5 6" id="KW-0482">Metalloprotease</keyword>
<feature type="domain" description="Peptidase M3A/M3B catalytic" evidence="7">
    <location>
        <begin position="150"/>
        <end position="523"/>
    </location>
</feature>
<dbReference type="InterPro" id="IPR045090">
    <property type="entry name" value="Pept_M3A_M3B"/>
</dbReference>
<proteinExistence type="inferred from homology"/>
<accession>A0ABX2VB44</accession>
<gene>
    <name evidence="8" type="ORF">A3783_05865</name>
</gene>
<dbReference type="RefSeq" id="WP_028106294.1">
    <property type="nucleotide sequence ID" value="NZ_LVVL01000001.1"/>
</dbReference>
<evidence type="ECO:0000313" key="9">
    <source>
        <dbReference type="Proteomes" id="UP000078447"/>
    </source>
</evidence>
<dbReference type="EMBL" id="LVVL01000001">
    <property type="protein sequence ID" value="OAN15459.1"/>
    <property type="molecule type" value="Genomic_DNA"/>
</dbReference>
<comment type="caution">
    <text evidence="8">The sequence shown here is derived from an EMBL/GenBank/DDBJ whole genome shotgun (WGS) entry which is preliminary data.</text>
</comment>
<reference evidence="8 9" key="1">
    <citation type="submission" date="2016-03" db="EMBL/GenBank/DDBJ databases">
        <authorList>
            <person name="Cho S.-Y."/>
            <person name="Lim S."/>
            <person name="Kim H."/>
            <person name="Soh E.H."/>
            <person name="Moon J.S."/>
        </authorList>
    </citation>
    <scope>NUCLEOTIDE SEQUENCE [LARGE SCALE GENOMIC DNA]</scope>
    <source>
        <strain evidence="8 9">KCTC 3810</strain>
    </source>
</reference>
<evidence type="ECO:0000256" key="3">
    <source>
        <dbReference type="ARBA" id="ARBA00022801"/>
    </source>
</evidence>
<comment type="similarity">
    <text evidence="6">Belongs to the peptidase M3 family.</text>
</comment>
<dbReference type="Proteomes" id="UP000078447">
    <property type="component" value="Unassembled WGS sequence"/>
</dbReference>
<dbReference type="Pfam" id="PF01432">
    <property type="entry name" value="Peptidase_M3"/>
    <property type="match status" value="1"/>
</dbReference>
<keyword evidence="3 6" id="KW-0378">Hydrolase</keyword>
<evidence type="ECO:0000256" key="4">
    <source>
        <dbReference type="ARBA" id="ARBA00022833"/>
    </source>
</evidence>
<keyword evidence="4 6" id="KW-0862">Zinc</keyword>
<evidence type="ECO:0000313" key="8">
    <source>
        <dbReference type="EMBL" id="OAN15459.1"/>
    </source>
</evidence>
<evidence type="ECO:0000256" key="5">
    <source>
        <dbReference type="ARBA" id="ARBA00023049"/>
    </source>
</evidence>
<evidence type="ECO:0000259" key="7">
    <source>
        <dbReference type="Pfam" id="PF01432"/>
    </source>
</evidence>
<dbReference type="InterPro" id="IPR001567">
    <property type="entry name" value="Pept_M3A_M3B_dom"/>
</dbReference>
<evidence type="ECO:0000256" key="2">
    <source>
        <dbReference type="ARBA" id="ARBA00022723"/>
    </source>
</evidence>
<keyword evidence="9" id="KW-1185">Reference proteome</keyword>
<protein>
    <recommendedName>
        <fullName evidence="7">Peptidase M3A/M3B catalytic domain-containing protein</fullName>
    </recommendedName>
</protein>
<keyword evidence="1 6" id="KW-0645">Protease</keyword>
<dbReference type="Gene3D" id="1.10.1370.30">
    <property type="match status" value="1"/>
</dbReference>
<dbReference type="PANTHER" id="PTHR11804">
    <property type="entry name" value="PROTEASE M3 THIMET OLIGOPEPTIDASE-RELATED"/>
    <property type="match status" value="1"/>
</dbReference>
<keyword evidence="2 6" id="KW-0479">Metal-binding</keyword>
<dbReference type="SUPFAM" id="SSF55486">
    <property type="entry name" value="Metalloproteases ('zincins'), catalytic domain"/>
    <property type="match status" value="1"/>
</dbReference>